<dbReference type="PANTHER" id="PTHR43194">
    <property type="entry name" value="HYDROLASE ALPHA/BETA FOLD FAMILY"/>
    <property type="match status" value="1"/>
</dbReference>
<dbReference type="Proteomes" id="UP000482960">
    <property type="component" value="Unassembled WGS sequence"/>
</dbReference>
<name>A0A6V8LCS1_9ACTN</name>
<feature type="compositionally biased region" description="Basic and acidic residues" evidence="1">
    <location>
        <begin position="301"/>
        <end position="317"/>
    </location>
</feature>
<organism evidence="3 4">
    <name type="scientific">Phytohabitans rumicis</name>
    <dbReference type="NCBI Taxonomy" id="1076125"/>
    <lineage>
        <taxon>Bacteria</taxon>
        <taxon>Bacillati</taxon>
        <taxon>Actinomycetota</taxon>
        <taxon>Actinomycetes</taxon>
        <taxon>Micromonosporales</taxon>
        <taxon>Micromonosporaceae</taxon>
    </lineage>
</organism>
<reference evidence="3 4" key="1">
    <citation type="submission" date="2020-03" db="EMBL/GenBank/DDBJ databases">
        <title>Whole genome shotgun sequence of Phytohabitans rumicis NBRC 108638.</title>
        <authorList>
            <person name="Komaki H."/>
            <person name="Tamura T."/>
        </authorList>
    </citation>
    <scope>NUCLEOTIDE SEQUENCE [LARGE SCALE GENOMIC DNA]</scope>
    <source>
        <strain evidence="3 4">NBRC 108638</strain>
    </source>
</reference>
<evidence type="ECO:0000313" key="3">
    <source>
        <dbReference type="EMBL" id="GFJ93470.1"/>
    </source>
</evidence>
<dbReference type="SUPFAM" id="SSF53474">
    <property type="entry name" value="alpha/beta-Hydrolases"/>
    <property type="match status" value="1"/>
</dbReference>
<gene>
    <name evidence="3" type="ORF">Prum_071120</name>
</gene>
<proteinExistence type="predicted"/>
<protein>
    <submittedName>
        <fullName evidence="3">Alpha/beta hydrolase</fullName>
    </submittedName>
</protein>
<dbReference type="GO" id="GO:0016787">
    <property type="term" value="F:hydrolase activity"/>
    <property type="evidence" value="ECO:0007669"/>
    <property type="project" value="UniProtKB-KW"/>
</dbReference>
<feature type="domain" description="AB hydrolase-1" evidence="2">
    <location>
        <begin position="26"/>
        <end position="119"/>
    </location>
</feature>
<comment type="caution">
    <text evidence="3">The sequence shown here is derived from an EMBL/GenBank/DDBJ whole genome shotgun (WGS) entry which is preliminary data.</text>
</comment>
<evidence type="ECO:0000259" key="2">
    <source>
        <dbReference type="Pfam" id="PF00561"/>
    </source>
</evidence>
<dbReference type="AlphaFoldDB" id="A0A6V8LCS1"/>
<dbReference type="PANTHER" id="PTHR43194:SF2">
    <property type="entry name" value="PEROXISOMAL MEMBRANE PROTEIN LPX1"/>
    <property type="match status" value="1"/>
</dbReference>
<dbReference type="InterPro" id="IPR050228">
    <property type="entry name" value="Carboxylesterase_BioH"/>
</dbReference>
<reference evidence="3 4" key="2">
    <citation type="submission" date="2020-03" db="EMBL/GenBank/DDBJ databases">
        <authorList>
            <person name="Ichikawa N."/>
            <person name="Kimura A."/>
            <person name="Kitahashi Y."/>
            <person name="Uohara A."/>
        </authorList>
    </citation>
    <scope>NUCLEOTIDE SEQUENCE [LARGE SCALE GENOMIC DNA]</scope>
    <source>
        <strain evidence="3 4">NBRC 108638</strain>
    </source>
</reference>
<dbReference type="RefSeq" id="WP_173080085.1">
    <property type="nucleotide sequence ID" value="NZ_BAABJB010000034.1"/>
</dbReference>
<dbReference type="EMBL" id="BLPG01000001">
    <property type="protein sequence ID" value="GFJ93470.1"/>
    <property type="molecule type" value="Genomic_DNA"/>
</dbReference>
<feature type="region of interest" description="Disordered" evidence="1">
    <location>
        <begin position="274"/>
        <end position="317"/>
    </location>
</feature>
<keyword evidence="4" id="KW-1185">Reference proteome</keyword>
<keyword evidence="3" id="KW-0378">Hydrolase</keyword>
<dbReference type="InterPro" id="IPR029058">
    <property type="entry name" value="AB_hydrolase_fold"/>
</dbReference>
<accession>A0A6V8LCS1</accession>
<dbReference type="Gene3D" id="3.40.50.1820">
    <property type="entry name" value="alpha/beta hydrolase"/>
    <property type="match status" value="1"/>
</dbReference>
<dbReference type="Pfam" id="PF00561">
    <property type="entry name" value="Abhydrolase_1"/>
    <property type="match status" value="1"/>
</dbReference>
<sequence length="317" mass="33934">MNDKRIHRAVCADGTELAGRVAGEGPALVLVHGGIGHGDLAWEALLPHLTDRFTCYLPSTRGRGLSGDHPDHTPPRLVEDVTAFVDSIGEPVGVVGWSGSGPWCLGAAAQSDSVIAVATYEPVVPGSGEADMPRLGAALQKVGMAAADGRLVDAIRAFAAGICTDDEVAALEPTTFFERWAGAVPALLNDLRQDRAYEGPRSIDPEALEQVSVPVLVLRGEQTLLKALWAESAEHIARHVPDTHIRELPGVGHFAPVLAPELLSEELITFIESVHPRPSRTPREPRIRRRGQPARPSAYAARDHAANRADRRRASPP</sequence>
<evidence type="ECO:0000313" key="4">
    <source>
        <dbReference type="Proteomes" id="UP000482960"/>
    </source>
</evidence>
<dbReference type="InterPro" id="IPR000073">
    <property type="entry name" value="AB_hydrolase_1"/>
</dbReference>
<evidence type="ECO:0000256" key="1">
    <source>
        <dbReference type="SAM" id="MobiDB-lite"/>
    </source>
</evidence>